<dbReference type="RefSeq" id="WP_029427611.1">
    <property type="nucleotide sequence ID" value="NZ_CP012801.1"/>
</dbReference>
<dbReference type="PANTHER" id="PTHR43280:SF34">
    <property type="entry name" value="ARAC-FAMILY TRANSCRIPTIONAL REGULATOR"/>
    <property type="match status" value="1"/>
</dbReference>
<protein>
    <submittedName>
        <fullName evidence="7">DNA-binding transcriptional regulator AraC</fullName>
    </submittedName>
</protein>
<dbReference type="GO" id="GO:0003700">
    <property type="term" value="F:DNA-binding transcription factor activity"/>
    <property type="evidence" value="ECO:0007669"/>
    <property type="project" value="InterPro"/>
</dbReference>
<evidence type="ECO:0000259" key="6">
    <source>
        <dbReference type="PROSITE" id="PS01124"/>
    </source>
</evidence>
<keyword evidence="2 7" id="KW-0238">DNA-binding</keyword>
<dbReference type="KEGG" id="bcel:BcellWH2_04777"/>
<dbReference type="PATRIC" id="fig|246787.4.peg.4933"/>
<dbReference type="AlphaFoldDB" id="A0A0P0GP90"/>
<name>A0A0P0GP90_9BACE</name>
<organism evidence="7 8">
    <name type="scientific">Bacteroides cellulosilyticus</name>
    <dbReference type="NCBI Taxonomy" id="246787"/>
    <lineage>
        <taxon>Bacteria</taxon>
        <taxon>Pseudomonadati</taxon>
        <taxon>Bacteroidota</taxon>
        <taxon>Bacteroidia</taxon>
        <taxon>Bacteroidales</taxon>
        <taxon>Bacteroidaceae</taxon>
        <taxon>Bacteroides</taxon>
    </lineage>
</organism>
<reference evidence="7 8" key="1">
    <citation type="journal article" date="2015" name="Science">
        <title>Genetic determinants of in vivo fitness and diet responsiveness in multiple human gut Bacteroides.</title>
        <authorList>
            <person name="Wu M."/>
            <person name="McNulty N.P."/>
            <person name="Rodionov D.A."/>
            <person name="Khoroshkin M.S."/>
            <person name="Griffin N.W."/>
            <person name="Cheng J."/>
            <person name="Latreille P."/>
            <person name="Kerstetter R.A."/>
            <person name="Terrapon N."/>
            <person name="Henrissat B."/>
            <person name="Osterman A.L."/>
            <person name="Gordon J.I."/>
        </authorList>
    </citation>
    <scope>NUCLEOTIDE SEQUENCE [LARGE SCALE GENOMIC DNA]</scope>
    <source>
        <strain evidence="7 8">WH2</strain>
    </source>
</reference>
<dbReference type="SUPFAM" id="SSF46689">
    <property type="entry name" value="Homeodomain-like"/>
    <property type="match status" value="1"/>
</dbReference>
<keyword evidence="1" id="KW-0805">Transcription regulation</keyword>
<feature type="domain" description="HTH araC/xylS-type" evidence="6">
    <location>
        <begin position="466"/>
        <end position="568"/>
    </location>
</feature>
<keyword evidence="3" id="KW-0804">Transcription</keyword>
<dbReference type="Gene3D" id="1.25.40.10">
    <property type="entry name" value="Tetratricopeptide repeat domain"/>
    <property type="match status" value="1"/>
</dbReference>
<dbReference type="InterPro" id="IPR018060">
    <property type="entry name" value="HTH_AraC"/>
</dbReference>
<keyword evidence="4" id="KW-0472">Membrane</keyword>
<dbReference type="InterPro" id="IPR009057">
    <property type="entry name" value="Homeodomain-like_sf"/>
</dbReference>
<evidence type="ECO:0000256" key="1">
    <source>
        <dbReference type="ARBA" id="ARBA00023015"/>
    </source>
</evidence>
<evidence type="ECO:0000256" key="5">
    <source>
        <dbReference type="SAM" id="SignalP"/>
    </source>
</evidence>
<keyword evidence="4" id="KW-0812">Transmembrane</keyword>
<feature type="signal peptide" evidence="5">
    <location>
        <begin position="1"/>
        <end position="21"/>
    </location>
</feature>
<dbReference type="PROSITE" id="PS01124">
    <property type="entry name" value="HTH_ARAC_FAMILY_2"/>
    <property type="match status" value="1"/>
</dbReference>
<keyword evidence="5" id="KW-0732">Signal</keyword>
<evidence type="ECO:0000256" key="3">
    <source>
        <dbReference type="ARBA" id="ARBA00023163"/>
    </source>
</evidence>
<feature type="transmembrane region" description="Helical" evidence="4">
    <location>
        <begin position="382"/>
        <end position="402"/>
    </location>
</feature>
<keyword evidence="4" id="KW-1133">Transmembrane helix</keyword>
<evidence type="ECO:0000313" key="8">
    <source>
        <dbReference type="Proteomes" id="UP000061809"/>
    </source>
</evidence>
<dbReference type="Gene3D" id="1.10.10.60">
    <property type="entry name" value="Homeodomain-like"/>
    <property type="match status" value="1"/>
</dbReference>
<dbReference type="GO" id="GO:0043565">
    <property type="term" value="F:sequence-specific DNA binding"/>
    <property type="evidence" value="ECO:0007669"/>
    <property type="project" value="InterPro"/>
</dbReference>
<feature type="chain" id="PRO_5006047959" evidence="5">
    <location>
        <begin position="22"/>
        <end position="574"/>
    </location>
</feature>
<sequence>MRHFYYLCFLLLGFLSLPVRAGGDNRAPEQYTREYIMKDYMKDPVRTLQLLDKAEVNSAMPLNIVDELRSVVYRNMYRNKSALYYARRAYVSDSLSHDNPSHLLRMTVSMAELFSLLSEYKESMRYAVQGVELARELKDIQSECKLLFCMGENKRRLSFKEEGYLFFDQAIDLLDNSKNEDYETMLSYFYGVKMGYLIADKRSNEALEIGLQREKLLDRMSEQSKIRADLLDLQFAYVYSKLAYLFHLMGDQKRAAVYYKKYQSTNAASTPDGKFDATPYLLLLGKYQAVLDNCRDFKEVMRQQDTLNSQYLSILNLEIQANVKLENYKTVINLQRDITAIKDSIYQREKQNAALELDALYELNEKEARISQQAFQLKIRTITLICILSGALLALFFLWRLWHQNCVIRNKNKALVKRINEQFSMQEEMDRSQLGVEKDLSFPEKVEDESGDNEEQDKQMNKMIFEKLDYIIKRDKMYLSPDLSREELTRIVRMNNTRFAKMIKENTDTNLNGYINNLRLNYAIHLMKEQPDYTLRAIAESSGINSMPTFHQLFKGRTGMTPSEFKNAQKDMDS</sequence>
<dbReference type="Pfam" id="PF12833">
    <property type="entry name" value="HTH_18"/>
    <property type="match status" value="1"/>
</dbReference>
<dbReference type="InterPro" id="IPR011990">
    <property type="entry name" value="TPR-like_helical_dom_sf"/>
</dbReference>
<evidence type="ECO:0000256" key="2">
    <source>
        <dbReference type="ARBA" id="ARBA00023125"/>
    </source>
</evidence>
<dbReference type="SUPFAM" id="SSF48452">
    <property type="entry name" value="TPR-like"/>
    <property type="match status" value="1"/>
</dbReference>
<gene>
    <name evidence="7" type="ORF">BcellWH2_04777</name>
</gene>
<evidence type="ECO:0000256" key="4">
    <source>
        <dbReference type="SAM" id="Phobius"/>
    </source>
</evidence>
<dbReference type="EMBL" id="CP012801">
    <property type="protein sequence ID" value="ALJ61988.1"/>
    <property type="molecule type" value="Genomic_DNA"/>
</dbReference>
<dbReference type="PANTHER" id="PTHR43280">
    <property type="entry name" value="ARAC-FAMILY TRANSCRIPTIONAL REGULATOR"/>
    <property type="match status" value="1"/>
</dbReference>
<evidence type="ECO:0000313" key="7">
    <source>
        <dbReference type="EMBL" id="ALJ61988.1"/>
    </source>
</evidence>
<dbReference type="SMART" id="SM00342">
    <property type="entry name" value="HTH_ARAC"/>
    <property type="match status" value="1"/>
</dbReference>
<accession>A0A0P0GP90</accession>
<dbReference type="Proteomes" id="UP000061809">
    <property type="component" value="Chromosome"/>
</dbReference>
<proteinExistence type="predicted"/>